<dbReference type="Gene3D" id="3.10.620.30">
    <property type="match status" value="1"/>
</dbReference>
<feature type="domain" description="Transglutaminase-like" evidence="1">
    <location>
        <begin position="106"/>
        <end position="173"/>
    </location>
</feature>
<dbReference type="SMART" id="SM00460">
    <property type="entry name" value="TGc"/>
    <property type="match status" value="1"/>
</dbReference>
<dbReference type="SUPFAM" id="SSF54001">
    <property type="entry name" value="Cysteine proteinases"/>
    <property type="match status" value="1"/>
</dbReference>
<reference evidence="2 3" key="1">
    <citation type="submission" date="2018-07" db="EMBL/GenBank/DDBJ databases">
        <title>Genomic Encyclopedia of Type Strains, Phase III (KMG-III): the genomes of soil and plant-associated and newly described type strains.</title>
        <authorList>
            <person name="Whitman W."/>
        </authorList>
    </citation>
    <scope>NUCLEOTIDE SEQUENCE [LARGE SCALE GENOMIC DNA]</scope>
    <source>
        <strain evidence="2 3">CECT 7946</strain>
    </source>
</reference>
<comment type="caution">
    <text evidence="2">The sequence shown here is derived from an EMBL/GenBank/DDBJ whole genome shotgun (WGS) entry which is preliminary data.</text>
</comment>
<dbReference type="GO" id="GO:0005737">
    <property type="term" value="C:cytoplasm"/>
    <property type="evidence" value="ECO:0007669"/>
    <property type="project" value="TreeGrafter"/>
</dbReference>
<evidence type="ECO:0000259" key="1">
    <source>
        <dbReference type="SMART" id="SM00460"/>
    </source>
</evidence>
<protein>
    <submittedName>
        <fullName evidence="2">Transglutaminase superfamily protein</fullName>
    </submittedName>
</protein>
<gene>
    <name evidence="2" type="ORF">DFQ10_104121</name>
</gene>
<dbReference type="AlphaFoldDB" id="A0A3D9H377"/>
<organism evidence="2 3">
    <name type="scientific">Winogradskyella eximia</name>
    <dbReference type="NCBI Taxonomy" id="262006"/>
    <lineage>
        <taxon>Bacteria</taxon>
        <taxon>Pseudomonadati</taxon>
        <taxon>Bacteroidota</taxon>
        <taxon>Flavobacteriia</taxon>
        <taxon>Flavobacteriales</taxon>
        <taxon>Flavobacteriaceae</taxon>
        <taxon>Winogradskyella</taxon>
    </lineage>
</organism>
<keyword evidence="3" id="KW-1185">Reference proteome</keyword>
<dbReference type="PANTHER" id="PTHR46333:SF2">
    <property type="entry name" value="CYTOKINESIS PROTEIN 3"/>
    <property type="match status" value="1"/>
</dbReference>
<dbReference type="InterPro" id="IPR052557">
    <property type="entry name" value="CAP/Cytokinesis_protein"/>
</dbReference>
<dbReference type="PANTHER" id="PTHR46333">
    <property type="entry name" value="CYTOKINESIS PROTEIN 3"/>
    <property type="match status" value="1"/>
</dbReference>
<evidence type="ECO:0000313" key="2">
    <source>
        <dbReference type="EMBL" id="RED43930.1"/>
    </source>
</evidence>
<evidence type="ECO:0000313" key="3">
    <source>
        <dbReference type="Proteomes" id="UP000256980"/>
    </source>
</evidence>
<name>A0A3D9H377_9FLAO</name>
<dbReference type="InterPro" id="IPR002931">
    <property type="entry name" value="Transglutaminase-like"/>
</dbReference>
<dbReference type="RefSeq" id="WP_115817343.1">
    <property type="nucleotide sequence ID" value="NZ_QRDV01000004.1"/>
</dbReference>
<dbReference type="Proteomes" id="UP000256980">
    <property type="component" value="Unassembled WGS sequence"/>
</dbReference>
<accession>A0A3D9H377</accession>
<dbReference type="EMBL" id="QRDV01000004">
    <property type="protein sequence ID" value="RED43930.1"/>
    <property type="molecule type" value="Genomic_DNA"/>
</dbReference>
<sequence>MKLLITILFTFSIIIVHSQNYKLIDEKVKNYPHFNQIDDLVEHVNNEFNTDTEKVRAFYIWTAHNVTYDLNTYYSIRPPVLELIFDSESINKSIENQKRKKLAKQVFKHRKALCLGFSSLFSELCLKSNIEVELIEGIIKRTVDNIEKPHYSKNHAWNAVKINEQWKLIDVTFASGFEDRNSGGWVQQFNNFYFFTDPEKLLSSHLPEKPEFQLISEPISTKAFFKLPIYYAKYFESGLELSHYQTGTVYVSKQDDKIHLSFKNKKRNRTIYYKFNNENKLRKLSLTKNNNDVYVAVLKYKSNRSKGLSLYYDGEKILDFKVKKQLKIFQSQ</sequence>
<proteinExistence type="predicted"/>
<dbReference type="Pfam" id="PF01841">
    <property type="entry name" value="Transglut_core"/>
    <property type="match status" value="1"/>
</dbReference>
<dbReference type="OrthoDB" id="9788327at2"/>
<dbReference type="InterPro" id="IPR038765">
    <property type="entry name" value="Papain-like_cys_pep_sf"/>
</dbReference>